<feature type="transmembrane region" description="Helical" evidence="1">
    <location>
        <begin position="12"/>
        <end position="35"/>
    </location>
</feature>
<accession>A0AAW1IAG8</accession>
<keyword evidence="1" id="KW-1133">Transmembrane helix</keyword>
<sequence length="427" mass="46895">MGMSQKNWKIAFFVVIGIAIAIIVAGVIVLLVILLSPENFCDRPANLPRSLSVSEIAGDVRIEWTRATSSCDGSYLLQYSIKGKPQIEVPTTDLGHTVVQPPICSDMLIQLRTVGESGRISEESLNQNYTVLPLNAFVTNTIITRTDSGIIASWEKPMGLEACDISYAVRTDSGIIASWEKPMGLEACDISYAVRFTSEFGQLNEKTTSQSVTVPENKFCLSIRVEVSSIVGFSATRFSNVADIDAEPIKPDLSISSDNPFVLIATWSHHNEDKCSLTYEVTHAVGLDRQTFVVSEPRAEFNVRYCITAVLTIQPSAFDGEHAGRPSFMSTVQYPDNIVFQPVENVEFVRNGLSMTVSWDLPHALNLCDDLYNVTARNKYLDEEGSCQGSSGCIVTLSSFCPSTDVIINPIGLLGNSVHKIYNCMYN</sequence>
<gene>
    <name evidence="2" type="ORF">QE152_g37550</name>
</gene>
<comment type="caution">
    <text evidence="2">The sequence shown here is derived from an EMBL/GenBank/DDBJ whole genome shotgun (WGS) entry which is preliminary data.</text>
</comment>
<reference evidence="2 3" key="1">
    <citation type="journal article" date="2024" name="BMC Genomics">
        <title>De novo assembly and annotation of Popillia japonica's genome with initial clues to its potential as an invasive pest.</title>
        <authorList>
            <person name="Cucini C."/>
            <person name="Boschi S."/>
            <person name="Funari R."/>
            <person name="Cardaioli E."/>
            <person name="Iannotti N."/>
            <person name="Marturano G."/>
            <person name="Paoli F."/>
            <person name="Bruttini M."/>
            <person name="Carapelli A."/>
            <person name="Frati F."/>
            <person name="Nardi F."/>
        </authorList>
    </citation>
    <scope>NUCLEOTIDE SEQUENCE [LARGE SCALE GENOMIC DNA]</scope>
    <source>
        <strain evidence="2">DMR45628</strain>
    </source>
</reference>
<evidence type="ECO:0000256" key="1">
    <source>
        <dbReference type="SAM" id="Phobius"/>
    </source>
</evidence>
<protein>
    <recommendedName>
        <fullName evidence="4">Fibronectin type-III domain-containing protein</fullName>
    </recommendedName>
</protein>
<name>A0AAW1IAG8_POPJA</name>
<proteinExistence type="predicted"/>
<keyword evidence="3" id="KW-1185">Reference proteome</keyword>
<dbReference type="EMBL" id="JASPKY010000736">
    <property type="protein sequence ID" value="KAK9685966.1"/>
    <property type="molecule type" value="Genomic_DNA"/>
</dbReference>
<organism evidence="2 3">
    <name type="scientific">Popillia japonica</name>
    <name type="common">Japanese beetle</name>
    <dbReference type="NCBI Taxonomy" id="7064"/>
    <lineage>
        <taxon>Eukaryota</taxon>
        <taxon>Metazoa</taxon>
        <taxon>Ecdysozoa</taxon>
        <taxon>Arthropoda</taxon>
        <taxon>Hexapoda</taxon>
        <taxon>Insecta</taxon>
        <taxon>Pterygota</taxon>
        <taxon>Neoptera</taxon>
        <taxon>Endopterygota</taxon>
        <taxon>Coleoptera</taxon>
        <taxon>Polyphaga</taxon>
        <taxon>Scarabaeiformia</taxon>
        <taxon>Scarabaeidae</taxon>
        <taxon>Rutelinae</taxon>
        <taxon>Popillia</taxon>
    </lineage>
</organism>
<keyword evidence="1" id="KW-0812">Transmembrane</keyword>
<dbReference type="AlphaFoldDB" id="A0AAW1IAG8"/>
<evidence type="ECO:0000313" key="2">
    <source>
        <dbReference type="EMBL" id="KAK9685966.1"/>
    </source>
</evidence>
<dbReference type="Proteomes" id="UP001458880">
    <property type="component" value="Unassembled WGS sequence"/>
</dbReference>
<evidence type="ECO:0000313" key="3">
    <source>
        <dbReference type="Proteomes" id="UP001458880"/>
    </source>
</evidence>
<evidence type="ECO:0008006" key="4">
    <source>
        <dbReference type="Google" id="ProtNLM"/>
    </source>
</evidence>
<keyword evidence="1" id="KW-0472">Membrane</keyword>